<dbReference type="EMBL" id="OU896707">
    <property type="protein sequence ID" value="CAH1116596.1"/>
    <property type="molecule type" value="Genomic_DNA"/>
</dbReference>
<dbReference type="InterPro" id="IPR009003">
    <property type="entry name" value="Peptidase_S1_PA"/>
</dbReference>
<evidence type="ECO:0000256" key="2">
    <source>
        <dbReference type="ARBA" id="ARBA00022729"/>
    </source>
</evidence>
<feature type="chain" id="PRO_5040540419" description="CLIP domain-containing serine protease" evidence="8">
    <location>
        <begin position="31"/>
        <end position="425"/>
    </location>
</feature>
<dbReference type="GO" id="GO:0006508">
    <property type="term" value="P:proteolysis"/>
    <property type="evidence" value="ECO:0007669"/>
    <property type="project" value="UniProtKB-KW"/>
</dbReference>
<comment type="similarity">
    <text evidence="7 8">Belongs to the peptidase S1 family. CLIP subfamily.</text>
</comment>
<evidence type="ECO:0000256" key="5">
    <source>
        <dbReference type="ARBA" id="ARBA00023157"/>
    </source>
</evidence>
<feature type="signal peptide" evidence="8">
    <location>
        <begin position="1"/>
        <end position="30"/>
    </location>
</feature>
<dbReference type="PROSITE" id="PS00134">
    <property type="entry name" value="TRYPSIN_HIS"/>
    <property type="match status" value="1"/>
</dbReference>
<dbReference type="SMART" id="SM00020">
    <property type="entry name" value="Tryp_SPc"/>
    <property type="match status" value="1"/>
</dbReference>
<evidence type="ECO:0000256" key="7">
    <source>
        <dbReference type="ARBA" id="ARBA00024195"/>
    </source>
</evidence>
<dbReference type="Proteomes" id="UP001153737">
    <property type="component" value="Chromosome 1"/>
</dbReference>
<dbReference type="OrthoDB" id="2504340at2759"/>
<accession>A0A9P0DD61</accession>
<organism evidence="10 11">
    <name type="scientific">Phaedon cochleariae</name>
    <name type="common">Mustard beetle</name>
    <dbReference type="NCBI Taxonomy" id="80249"/>
    <lineage>
        <taxon>Eukaryota</taxon>
        <taxon>Metazoa</taxon>
        <taxon>Ecdysozoa</taxon>
        <taxon>Arthropoda</taxon>
        <taxon>Hexapoda</taxon>
        <taxon>Insecta</taxon>
        <taxon>Pterygota</taxon>
        <taxon>Neoptera</taxon>
        <taxon>Endopterygota</taxon>
        <taxon>Coleoptera</taxon>
        <taxon>Polyphaga</taxon>
        <taxon>Cucujiformia</taxon>
        <taxon>Chrysomeloidea</taxon>
        <taxon>Chrysomelidae</taxon>
        <taxon>Chrysomelinae</taxon>
        <taxon>Chrysomelini</taxon>
        <taxon>Phaedon</taxon>
    </lineage>
</organism>
<evidence type="ECO:0000256" key="3">
    <source>
        <dbReference type="ARBA" id="ARBA00022801"/>
    </source>
</evidence>
<dbReference type="InterPro" id="IPR018114">
    <property type="entry name" value="TRYPSIN_HIS"/>
</dbReference>
<dbReference type="AlphaFoldDB" id="A0A9P0DD61"/>
<dbReference type="InterPro" id="IPR001254">
    <property type="entry name" value="Trypsin_dom"/>
</dbReference>
<keyword evidence="2 8" id="KW-0732">Signal</keyword>
<dbReference type="PRINTS" id="PR00722">
    <property type="entry name" value="CHYMOTRYPSIN"/>
</dbReference>
<evidence type="ECO:0000256" key="4">
    <source>
        <dbReference type="ARBA" id="ARBA00022825"/>
    </source>
</evidence>
<keyword evidence="5" id="KW-1015">Disulfide bond</keyword>
<keyword evidence="6" id="KW-0325">Glycoprotein</keyword>
<keyword evidence="1 8" id="KW-0645">Protease</keyword>
<evidence type="ECO:0000256" key="8">
    <source>
        <dbReference type="RuleBase" id="RU366078"/>
    </source>
</evidence>
<dbReference type="FunFam" id="2.40.10.10:FF:000028">
    <property type="entry name" value="Serine protease easter"/>
    <property type="match status" value="1"/>
</dbReference>
<comment type="domain">
    <text evidence="8">The clip domain consists of 35-55 residues which are 'knitted' together usually by 3 conserved disulfide bonds forming a clip-like compact structure.</text>
</comment>
<dbReference type="SUPFAM" id="SSF50494">
    <property type="entry name" value="Trypsin-like serine proteases"/>
    <property type="match status" value="2"/>
</dbReference>
<dbReference type="Gene3D" id="3.30.1640.30">
    <property type="match status" value="1"/>
</dbReference>
<evidence type="ECO:0000256" key="6">
    <source>
        <dbReference type="ARBA" id="ARBA00023180"/>
    </source>
</evidence>
<protein>
    <recommendedName>
        <fullName evidence="8">CLIP domain-containing serine protease</fullName>
        <ecNumber evidence="8">3.4.21.-</ecNumber>
    </recommendedName>
</protein>
<feature type="domain" description="Peptidase S1" evidence="9">
    <location>
        <begin position="136"/>
        <end position="407"/>
    </location>
</feature>
<dbReference type="GO" id="GO:0005576">
    <property type="term" value="C:extracellular region"/>
    <property type="evidence" value="ECO:0007669"/>
    <property type="project" value="UniProtKB-SubCell"/>
</dbReference>
<dbReference type="InterPro" id="IPR001314">
    <property type="entry name" value="Peptidase_S1A"/>
</dbReference>
<comment type="subcellular location">
    <subcellularLocation>
        <location evidence="8">Secreted</location>
    </subcellularLocation>
</comment>
<dbReference type="Pfam" id="PF00089">
    <property type="entry name" value="Trypsin"/>
    <property type="match status" value="1"/>
</dbReference>
<evidence type="ECO:0000259" key="9">
    <source>
        <dbReference type="SMART" id="SM00020"/>
    </source>
</evidence>
<reference evidence="10" key="1">
    <citation type="submission" date="2022-01" db="EMBL/GenBank/DDBJ databases">
        <authorList>
            <person name="King R."/>
        </authorList>
    </citation>
    <scope>NUCLEOTIDE SEQUENCE</scope>
</reference>
<evidence type="ECO:0000256" key="1">
    <source>
        <dbReference type="ARBA" id="ARBA00022670"/>
    </source>
</evidence>
<dbReference type="InterPro" id="IPR038565">
    <property type="entry name" value="CLIP_sf"/>
</dbReference>
<dbReference type="InterPro" id="IPR051487">
    <property type="entry name" value="Ser/Thr_Proteases_Immune/Dev"/>
</dbReference>
<dbReference type="Gene3D" id="2.40.10.10">
    <property type="entry name" value="Trypsin-like serine proteases"/>
    <property type="match status" value="1"/>
</dbReference>
<evidence type="ECO:0000313" key="11">
    <source>
        <dbReference type="Proteomes" id="UP001153737"/>
    </source>
</evidence>
<dbReference type="InterPro" id="IPR022700">
    <property type="entry name" value="CLIP"/>
</dbReference>
<name>A0A9P0DD61_PHACE</name>
<dbReference type="EC" id="3.4.21.-" evidence="8"/>
<keyword evidence="4 8" id="KW-0720">Serine protease</keyword>
<gene>
    <name evidence="10" type="ORF">PHAECO_LOCUS935</name>
</gene>
<dbReference type="GO" id="GO:0004252">
    <property type="term" value="F:serine-type endopeptidase activity"/>
    <property type="evidence" value="ECO:0007669"/>
    <property type="project" value="UniProtKB-UniRule"/>
</dbReference>
<dbReference type="Pfam" id="PF12032">
    <property type="entry name" value="CLIP"/>
    <property type="match status" value="1"/>
</dbReference>
<sequence>MFNFPLSRYRVTTIFVLTIVFCSNWALAEGAENEVRTRKCLTRDDLPGECMPIELCHSIYSYYESFIKSTKPIPRRIRTKLNSLSCINRSGNKIIVCCLSKVSKYLDFEDPPDISMHENLKLLPYDDCGKASSRFRIRNGKNTELGDFPWMAIIFIREGESGRKRFKTVEKQVKQMKNEGKQKNGPALHAPRTEDGFGCERNPGCKMCGGTIINERYILTAAHCVTKTKPTSIYVRVGEHDLSREKDCVPYWCAPPVQDLSVEEIIIHQKYRRGEFHDDIAMLRVSKMNFKDTVLPICLPIDQVSKKQEVKSLTATGWGVNHTNAPFLDSVVGQSSCIALRDVIMIERQELIGVCLSKRQNTYSAHPTLVKPLPRGRFVGFQVRSLAPSLGLTKANSTSTPPALPFIMIMVLSSETCSIVCSLSY</sequence>
<keyword evidence="8" id="KW-0964">Secreted</keyword>
<evidence type="ECO:0000313" key="10">
    <source>
        <dbReference type="EMBL" id="CAH1116596.1"/>
    </source>
</evidence>
<dbReference type="InterPro" id="IPR043504">
    <property type="entry name" value="Peptidase_S1_PA_chymotrypsin"/>
</dbReference>
<reference evidence="10" key="2">
    <citation type="submission" date="2022-10" db="EMBL/GenBank/DDBJ databases">
        <authorList>
            <consortium name="ENA_rothamsted_submissions"/>
            <consortium name="culmorum"/>
            <person name="King R."/>
        </authorList>
    </citation>
    <scope>NUCLEOTIDE SEQUENCE</scope>
</reference>
<dbReference type="PANTHER" id="PTHR24256">
    <property type="entry name" value="TRYPTASE-RELATED"/>
    <property type="match status" value="1"/>
</dbReference>
<proteinExistence type="inferred from homology"/>
<keyword evidence="3 8" id="KW-0378">Hydrolase</keyword>
<keyword evidence="11" id="KW-1185">Reference proteome</keyword>